<protein>
    <submittedName>
        <fullName evidence="1">Uncharacterized protein</fullName>
    </submittedName>
</protein>
<keyword evidence="2" id="KW-1185">Reference proteome</keyword>
<organism evidence="1 2">
    <name type="scientific">Puccinia sorghi</name>
    <dbReference type="NCBI Taxonomy" id="27349"/>
    <lineage>
        <taxon>Eukaryota</taxon>
        <taxon>Fungi</taxon>
        <taxon>Dikarya</taxon>
        <taxon>Basidiomycota</taxon>
        <taxon>Pucciniomycotina</taxon>
        <taxon>Pucciniomycetes</taxon>
        <taxon>Pucciniales</taxon>
        <taxon>Pucciniaceae</taxon>
        <taxon>Puccinia</taxon>
    </lineage>
</organism>
<name>A0A0L6V5M3_9BASI</name>
<comment type="caution">
    <text evidence="1">The sequence shown here is derived from an EMBL/GenBank/DDBJ whole genome shotgun (WGS) entry which is preliminary data.</text>
</comment>
<dbReference type="Proteomes" id="UP000037035">
    <property type="component" value="Unassembled WGS sequence"/>
</dbReference>
<dbReference type="EMBL" id="LAVV01007596">
    <property type="protein sequence ID" value="KNZ55420.1"/>
    <property type="molecule type" value="Genomic_DNA"/>
</dbReference>
<sequence>MEFLHCSRERRFASSSMFFRDGEELAKVLTRSKMHILKYSKFIPLRWSGRRKGGLSGLETSNIACRSLGTMVISSVLGSWTDSDGLCSLSTGPSDALGSLDTKPGSSFTCGFIKLVVFGSLVSALLAEKKDFINWSIVGASLHATLGWMNAETSLQLTVEVFPKLDSNGGASNRDPPLGERQTNSSVGAIVGLWVGVVGAKQGKPAVEERKNKNQTALITVVCLGGCTSSKAPRVVRCQLSKSSLPVGRPRAPGEFCLERYQLASRPSQIIRIFRLSAHCFSHFSDDIKKKKSRRKKGRRKKGEVNIQVRLSRWINKYTTKKIFMTKYVCVFQAEKGGLFP</sequence>
<evidence type="ECO:0000313" key="2">
    <source>
        <dbReference type="Proteomes" id="UP000037035"/>
    </source>
</evidence>
<dbReference type="VEuPathDB" id="FungiDB:VP01_2685g1"/>
<reference evidence="1 2" key="1">
    <citation type="submission" date="2015-08" db="EMBL/GenBank/DDBJ databases">
        <title>Next Generation Sequencing and Analysis of the Genome of Puccinia sorghi L Schw, the Causal Agent of Maize Common Rust.</title>
        <authorList>
            <person name="Rochi L."/>
            <person name="Burguener G."/>
            <person name="Darino M."/>
            <person name="Turjanski A."/>
            <person name="Kreff E."/>
            <person name="Dieguez M.J."/>
            <person name="Sacco F."/>
        </authorList>
    </citation>
    <scope>NUCLEOTIDE SEQUENCE [LARGE SCALE GENOMIC DNA]</scope>
    <source>
        <strain evidence="1 2">RO10H11247</strain>
    </source>
</reference>
<proteinExistence type="predicted"/>
<gene>
    <name evidence="1" type="ORF">VP01_2685g1</name>
</gene>
<evidence type="ECO:0000313" key="1">
    <source>
        <dbReference type="EMBL" id="KNZ55420.1"/>
    </source>
</evidence>
<accession>A0A0L6V5M3</accession>
<dbReference type="AlphaFoldDB" id="A0A0L6V5M3"/>